<reference evidence="2 3" key="1">
    <citation type="submission" date="2024-01" db="EMBL/GenBank/DDBJ databases">
        <title>A draft genome for a cacao thread blight-causing isolate of Paramarasmius palmivorus.</title>
        <authorList>
            <person name="Baruah I.K."/>
            <person name="Bukari Y."/>
            <person name="Amoako-Attah I."/>
            <person name="Meinhardt L.W."/>
            <person name="Bailey B.A."/>
            <person name="Cohen S.P."/>
        </authorList>
    </citation>
    <scope>NUCLEOTIDE SEQUENCE [LARGE SCALE GENOMIC DNA]</scope>
    <source>
        <strain evidence="2 3">GH-12</strain>
    </source>
</reference>
<dbReference type="AlphaFoldDB" id="A0AAW0CR67"/>
<evidence type="ECO:0000256" key="1">
    <source>
        <dbReference type="SAM" id="Phobius"/>
    </source>
</evidence>
<comment type="caution">
    <text evidence="2">The sequence shown here is derived from an EMBL/GenBank/DDBJ whole genome shotgun (WGS) entry which is preliminary data.</text>
</comment>
<keyword evidence="1" id="KW-0472">Membrane</keyword>
<evidence type="ECO:0000313" key="2">
    <source>
        <dbReference type="EMBL" id="KAK7040654.1"/>
    </source>
</evidence>
<name>A0AAW0CR67_9AGAR</name>
<gene>
    <name evidence="2" type="ORF">VNI00_009560</name>
</gene>
<organism evidence="2 3">
    <name type="scientific">Paramarasmius palmivorus</name>
    <dbReference type="NCBI Taxonomy" id="297713"/>
    <lineage>
        <taxon>Eukaryota</taxon>
        <taxon>Fungi</taxon>
        <taxon>Dikarya</taxon>
        <taxon>Basidiomycota</taxon>
        <taxon>Agaricomycotina</taxon>
        <taxon>Agaricomycetes</taxon>
        <taxon>Agaricomycetidae</taxon>
        <taxon>Agaricales</taxon>
        <taxon>Marasmiineae</taxon>
        <taxon>Marasmiaceae</taxon>
        <taxon>Paramarasmius</taxon>
    </lineage>
</organism>
<proteinExistence type="predicted"/>
<keyword evidence="3" id="KW-1185">Reference proteome</keyword>
<feature type="transmembrane region" description="Helical" evidence="1">
    <location>
        <begin position="169"/>
        <end position="188"/>
    </location>
</feature>
<accession>A0AAW0CR67</accession>
<dbReference type="PANTHER" id="PTHR35043:SF8">
    <property type="entry name" value="DUF4220 DOMAIN-CONTAINING PROTEIN"/>
    <property type="match status" value="1"/>
</dbReference>
<keyword evidence="1" id="KW-0812">Transmembrane</keyword>
<protein>
    <submittedName>
        <fullName evidence="2">Uncharacterized protein</fullName>
    </submittedName>
</protein>
<evidence type="ECO:0000313" key="3">
    <source>
        <dbReference type="Proteomes" id="UP001383192"/>
    </source>
</evidence>
<dbReference type="PANTHER" id="PTHR35043">
    <property type="entry name" value="TRANSCRIPTION FACTOR DOMAIN-CONTAINING PROTEIN"/>
    <property type="match status" value="1"/>
</dbReference>
<sequence length="222" mass="25575">MVIAVLAPEFMILWAMRQRKSARAIGDRFKQYGWGATHGYFVIMGGFALYDGNEFRGYLWETDRSNGKKSRPYDGYAERDWENIKTYHEKHRNCLEGDARHKDNTASQTSSTSLLEFLVAKEYITITEDEIKDRSHGDFISKSIAVIQTTWFILHVIARAVKGFAMTELEIITVGFAILNFITYALWWNKPLRVGQPLRVHWRKGGITKDKTLSPAATHPRN</sequence>
<dbReference type="Proteomes" id="UP001383192">
    <property type="component" value="Unassembled WGS sequence"/>
</dbReference>
<dbReference type="EMBL" id="JAYKXP010000036">
    <property type="protein sequence ID" value="KAK7040654.1"/>
    <property type="molecule type" value="Genomic_DNA"/>
</dbReference>
<keyword evidence="1" id="KW-1133">Transmembrane helix</keyword>